<dbReference type="InterPro" id="IPR036388">
    <property type="entry name" value="WH-like_DNA-bd_sf"/>
</dbReference>
<evidence type="ECO:0000256" key="3">
    <source>
        <dbReference type="ARBA" id="ARBA00023082"/>
    </source>
</evidence>
<dbReference type="InterPro" id="IPR013249">
    <property type="entry name" value="RNA_pol_sigma70_r4_t2"/>
</dbReference>
<dbReference type="SUPFAM" id="SSF88946">
    <property type="entry name" value="Sigma2 domain of RNA polymerase sigma factors"/>
    <property type="match status" value="1"/>
</dbReference>
<protein>
    <recommendedName>
        <fullName evidence="6">RNA polymerase sigma factor</fullName>
    </recommendedName>
</protein>
<dbReference type="EMBL" id="CP036278">
    <property type="protein sequence ID" value="QDU59052.1"/>
    <property type="molecule type" value="Genomic_DNA"/>
</dbReference>
<dbReference type="RefSeq" id="WP_197528707.1">
    <property type="nucleotide sequence ID" value="NZ_CP036278.1"/>
</dbReference>
<dbReference type="NCBIfam" id="TIGR02937">
    <property type="entry name" value="sigma70-ECF"/>
    <property type="match status" value="1"/>
</dbReference>
<proteinExistence type="inferred from homology"/>
<dbReference type="GO" id="GO:0006352">
    <property type="term" value="P:DNA-templated transcription initiation"/>
    <property type="evidence" value="ECO:0007669"/>
    <property type="project" value="InterPro"/>
</dbReference>
<dbReference type="KEGG" id="amuc:Pan181_52930"/>
<dbReference type="PANTHER" id="PTHR43133">
    <property type="entry name" value="RNA POLYMERASE ECF-TYPE SIGMA FACTO"/>
    <property type="match status" value="1"/>
</dbReference>
<feature type="domain" description="RNA polymerase sigma-70 region 2" evidence="7">
    <location>
        <begin position="22"/>
        <end position="88"/>
    </location>
</feature>
<dbReference type="InterPro" id="IPR007627">
    <property type="entry name" value="RNA_pol_sigma70_r2"/>
</dbReference>
<evidence type="ECO:0000313" key="10">
    <source>
        <dbReference type="Proteomes" id="UP000315750"/>
    </source>
</evidence>
<dbReference type="Gene3D" id="1.10.10.10">
    <property type="entry name" value="Winged helix-like DNA-binding domain superfamily/Winged helix DNA-binding domain"/>
    <property type="match status" value="1"/>
</dbReference>
<dbReference type="InterPro" id="IPR013324">
    <property type="entry name" value="RNA_pol_sigma_r3/r4-like"/>
</dbReference>
<reference evidence="9 10" key="1">
    <citation type="submission" date="2019-02" db="EMBL/GenBank/DDBJ databases">
        <title>Deep-cultivation of Planctomycetes and their phenomic and genomic characterization uncovers novel biology.</title>
        <authorList>
            <person name="Wiegand S."/>
            <person name="Jogler M."/>
            <person name="Boedeker C."/>
            <person name="Pinto D."/>
            <person name="Vollmers J."/>
            <person name="Rivas-Marin E."/>
            <person name="Kohn T."/>
            <person name="Peeters S.H."/>
            <person name="Heuer A."/>
            <person name="Rast P."/>
            <person name="Oberbeckmann S."/>
            <person name="Bunk B."/>
            <person name="Jeske O."/>
            <person name="Meyerdierks A."/>
            <person name="Storesund J.E."/>
            <person name="Kallscheuer N."/>
            <person name="Luecker S."/>
            <person name="Lage O.M."/>
            <person name="Pohl T."/>
            <person name="Merkel B.J."/>
            <person name="Hornburger P."/>
            <person name="Mueller R.-W."/>
            <person name="Bruemmer F."/>
            <person name="Labrenz M."/>
            <person name="Spormann A.M."/>
            <person name="Op den Camp H."/>
            <person name="Overmann J."/>
            <person name="Amann R."/>
            <person name="Jetten M.S.M."/>
            <person name="Mascher T."/>
            <person name="Medema M.H."/>
            <person name="Devos D.P."/>
            <person name="Kaster A.-K."/>
            <person name="Ovreas L."/>
            <person name="Rohde M."/>
            <person name="Galperin M.Y."/>
            <person name="Jogler C."/>
        </authorList>
    </citation>
    <scope>NUCLEOTIDE SEQUENCE [LARGE SCALE GENOMIC DNA]</scope>
    <source>
        <strain evidence="9 10">Pan181</strain>
    </source>
</reference>
<dbReference type="InterPro" id="IPR014284">
    <property type="entry name" value="RNA_pol_sigma-70_dom"/>
</dbReference>
<dbReference type="Proteomes" id="UP000315750">
    <property type="component" value="Chromosome"/>
</dbReference>
<dbReference type="AlphaFoldDB" id="A0A518AWF0"/>
<evidence type="ECO:0000259" key="8">
    <source>
        <dbReference type="Pfam" id="PF08281"/>
    </source>
</evidence>
<feature type="domain" description="RNA polymerase sigma factor 70 region 4 type 2" evidence="8">
    <location>
        <begin position="135"/>
        <end position="183"/>
    </location>
</feature>
<evidence type="ECO:0000256" key="1">
    <source>
        <dbReference type="ARBA" id="ARBA00010641"/>
    </source>
</evidence>
<dbReference type="PANTHER" id="PTHR43133:SF8">
    <property type="entry name" value="RNA POLYMERASE SIGMA FACTOR HI_1459-RELATED"/>
    <property type="match status" value="1"/>
</dbReference>
<organism evidence="9 10">
    <name type="scientific">Aeoliella mucimassa</name>
    <dbReference type="NCBI Taxonomy" id="2527972"/>
    <lineage>
        <taxon>Bacteria</taxon>
        <taxon>Pseudomonadati</taxon>
        <taxon>Planctomycetota</taxon>
        <taxon>Planctomycetia</taxon>
        <taxon>Pirellulales</taxon>
        <taxon>Lacipirellulaceae</taxon>
        <taxon>Aeoliella</taxon>
    </lineage>
</organism>
<dbReference type="GO" id="GO:0016987">
    <property type="term" value="F:sigma factor activity"/>
    <property type="evidence" value="ECO:0007669"/>
    <property type="project" value="UniProtKB-KW"/>
</dbReference>
<keyword evidence="5 6" id="KW-0804">Transcription</keyword>
<dbReference type="Pfam" id="PF08281">
    <property type="entry name" value="Sigma70_r4_2"/>
    <property type="match status" value="1"/>
</dbReference>
<accession>A0A518AWF0</accession>
<dbReference type="PROSITE" id="PS01063">
    <property type="entry name" value="SIGMA70_ECF"/>
    <property type="match status" value="1"/>
</dbReference>
<evidence type="ECO:0000256" key="5">
    <source>
        <dbReference type="ARBA" id="ARBA00023163"/>
    </source>
</evidence>
<evidence type="ECO:0000256" key="6">
    <source>
        <dbReference type="RuleBase" id="RU000716"/>
    </source>
</evidence>
<gene>
    <name evidence="9" type="primary">sigM_3</name>
    <name evidence="9" type="ORF">Pan181_52930</name>
</gene>
<evidence type="ECO:0000259" key="7">
    <source>
        <dbReference type="Pfam" id="PF04542"/>
    </source>
</evidence>
<dbReference type="SUPFAM" id="SSF88659">
    <property type="entry name" value="Sigma3 and sigma4 domains of RNA polymerase sigma factors"/>
    <property type="match status" value="1"/>
</dbReference>
<dbReference type="InterPro" id="IPR039425">
    <property type="entry name" value="RNA_pol_sigma-70-like"/>
</dbReference>
<dbReference type="InterPro" id="IPR013325">
    <property type="entry name" value="RNA_pol_sigma_r2"/>
</dbReference>
<keyword evidence="10" id="KW-1185">Reference proteome</keyword>
<evidence type="ECO:0000313" key="9">
    <source>
        <dbReference type="EMBL" id="QDU59052.1"/>
    </source>
</evidence>
<dbReference type="Pfam" id="PF04542">
    <property type="entry name" value="Sigma70_r2"/>
    <property type="match status" value="1"/>
</dbReference>
<dbReference type="InterPro" id="IPR000838">
    <property type="entry name" value="RNA_pol_sigma70_ECF_CS"/>
</dbReference>
<comment type="similarity">
    <text evidence="1 6">Belongs to the sigma-70 factor family. ECF subfamily.</text>
</comment>
<keyword evidence="2 6" id="KW-0805">Transcription regulation</keyword>
<keyword evidence="3 6" id="KW-0731">Sigma factor</keyword>
<sequence>MERPRIVNNPPNDAAESPNTWVEQYGDLLFRTAVSRVADRAVAEDLVQEAFLAAWRGRDKFDGRSERGTWLIAILKRKIVDHYRATGRSREVPAGDDSHDTDLFDSRGLWRSSVGKLSLEIDDPVDREEFWRVLSGCVRELPSTLAQAFAVRELECRPATEAAAELAISRENLAVRLHRARLLLRGCLEHRWLGEREAKS</sequence>
<evidence type="ECO:0000256" key="4">
    <source>
        <dbReference type="ARBA" id="ARBA00023125"/>
    </source>
</evidence>
<dbReference type="GO" id="GO:0003677">
    <property type="term" value="F:DNA binding"/>
    <property type="evidence" value="ECO:0007669"/>
    <property type="project" value="UniProtKB-KW"/>
</dbReference>
<dbReference type="Gene3D" id="1.10.1740.10">
    <property type="match status" value="1"/>
</dbReference>
<keyword evidence="4 6" id="KW-0238">DNA-binding</keyword>
<evidence type="ECO:0000256" key="2">
    <source>
        <dbReference type="ARBA" id="ARBA00023015"/>
    </source>
</evidence>
<name>A0A518AWF0_9BACT</name>